<reference evidence="2" key="1">
    <citation type="submission" date="2019-12" db="EMBL/GenBank/DDBJ databases">
        <title>Genome sequencing and annotation of Brassica cretica.</title>
        <authorList>
            <person name="Studholme D.J."/>
            <person name="Sarris P."/>
        </authorList>
    </citation>
    <scope>NUCLEOTIDE SEQUENCE</scope>
    <source>
        <strain evidence="2">PFS-109/04</strain>
        <tissue evidence="2">Leaf</tissue>
    </source>
</reference>
<name>A0A8S9RW68_BRACR</name>
<gene>
    <name evidence="2" type="ORF">F2Q69_00027786</name>
</gene>
<dbReference type="Proteomes" id="UP000712600">
    <property type="component" value="Unassembled WGS sequence"/>
</dbReference>
<organism evidence="2 3">
    <name type="scientific">Brassica cretica</name>
    <name type="common">Mustard</name>
    <dbReference type="NCBI Taxonomy" id="69181"/>
    <lineage>
        <taxon>Eukaryota</taxon>
        <taxon>Viridiplantae</taxon>
        <taxon>Streptophyta</taxon>
        <taxon>Embryophyta</taxon>
        <taxon>Tracheophyta</taxon>
        <taxon>Spermatophyta</taxon>
        <taxon>Magnoliopsida</taxon>
        <taxon>eudicotyledons</taxon>
        <taxon>Gunneridae</taxon>
        <taxon>Pentapetalae</taxon>
        <taxon>rosids</taxon>
        <taxon>malvids</taxon>
        <taxon>Brassicales</taxon>
        <taxon>Brassicaceae</taxon>
        <taxon>Brassiceae</taxon>
        <taxon>Brassica</taxon>
    </lineage>
</organism>
<dbReference type="AlphaFoldDB" id="A0A8S9RW68"/>
<evidence type="ECO:0000256" key="1">
    <source>
        <dbReference type="SAM" id="MobiDB-lite"/>
    </source>
</evidence>
<accession>A0A8S9RW68</accession>
<dbReference type="EMBL" id="QGKX02000088">
    <property type="protein sequence ID" value="KAF3583954.1"/>
    <property type="molecule type" value="Genomic_DNA"/>
</dbReference>
<proteinExistence type="predicted"/>
<protein>
    <submittedName>
        <fullName evidence="2">Uncharacterized protein</fullName>
    </submittedName>
</protein>
<comment type="caution">
    <text evidence="2">The sequence shown here is derived from an EMBL/GenBank/DDBJ whole genome shotgun (WGS) entry which is preliminary data.</text>
</comment>
<evidence type="ECO:0000313" key="2">
    <source>
        <dbReference type="EMBL" id="KAF3583954.1"/>
    </source>
</evidence>
<feature type="region of interest" description="Disordered" evidence="1">
    <location>
        <begin position="117"/>
        <end position="150"/>
    </location>
</feature>
<sequence length="150" mass="17568">MSRVSRRSDKVAIEALRKTLWYKSKFRKWIALDKPRMIQDVLHKAMDYILIEEETKVLSQKHKPTKPPLKDVDQKKKRKALVTESMSITRGKNSRGRITIRSIWIKAEPRAIHGLAIKDTTKTPSASSTRPEDTPRLTAKCWQRDWPRSY</sequence>
<evidence type="ECO:0000313" key="3">
    <source>
        <dbReference type="Proteomes" id="UP000712600"/>
    </source>
</evidence>